<dbReference type="Gene3D" id="1.10.565.10">
    <property type="entry name" value="Retinoid X Receptor"/>
    <property type="match status" value="1"/>
</dbReference>
<keyword evidence="9 11" id="KW-0675">Receptor</keyword>
<keyword evidence="8 11" id="KW-0804">Transcription</keyword>
<name>A0A8J2M9W8_9BILA</name>
<dbReference type="InterPro" id="IPR001723">
    <property type="entry name" value="Nuclear_hrmn_rcpt"/>
</dbReference>
<dbReference type="GO" id="GO:0003700">
    <property type="term" value="F:DNA-binding transcription factor activity"/>
    <property type="evidence" value="ECO:0007669"/>
    <property type="project" value="InterPro"/>
</dbReference>
<protein>
    <submittedName>
        <fullName evidence="15">Uncharacterized protein</fullName>
    </submittedName>
</protein>
<comment type="subcellular location">
    <subcellularLocation>
        <location evidence="1 11">Nucleus</location>
    </subcellularLocation>
</comment>
<dbReference type="InterPro" id="IPR000536">
    <property type="entry name" value="Nucl_hrmn_rcpt_lig-bd"/>
</dbReference>
<keyword evidence="7 11" id="KW-0238">DNA-binding</keyword>
<evidence type="ECO:0000256" key="2">
    <source>
        <dbReference type="ARBA" id="ARBA00007536"/>
    </source>
</evidence>
<dbReference type="Gene3D" id="3.30.50.10">
    <property type="entry name" value="Erythroid Transcription Factor GATA-1, subunit A"/>
    <property type="match status" value="1"/>
</dbReference>
<evidence type="ECO:0000259" key="14">
    <source>
        <dbReference type="PROSITE" id="PS51843"/>
    </source>
</evidence>
<dbReference type="AlphaFoldDB" id="A0A8J2M9W8"/>
<dbReference type="PRINTS" id="PR00047">
    <property type="entry name" value="STROIDFINGER"/>
</dbReference>
<gene>
    <name evidence="15" type="ORF">CJOHNSTONI_LOCUS7534</name>
</gene>
<dbReference type="OrthoDB" id="5771769at2759"/>
<comment type="similarity">
    <text evidence="2">Belongs to the nuclear hormone receptor family. NR5 subfamily.</text>
</comment>
<dbReference type="GO" id="GO:0043565">
    <property type="term" value="F:sequence-specific DNA binding"/>
    <property type="evidence" value="ECO:0007669"/>
    <property type="project" value="InterPro"/>
</dbReference>
<reference evidence="15" key="1">
    <citation type="submission" date="2021-09" db="EMBL/GenBank/DDBJ databases">
        <authorList>
            <consortium name="Pathogen Informatics"/>
        </authorList>
    </citation>
    <scope>NUCLEOTIDE SEQUENCE</scope>
</reference>
<keyword evidence="5 11" id="KW-0862">Zinc</keyword>
<sequence length="501" mass="55054">MIMKKERRRRKLEDRATVEVFIAAAAATAAAAGTGSVGGAPAAGVGSIGGWKYFATNHFNFFGIAYWRKLQKKQWKEEHRVPPVEMSLSVVSSSWMDSSIRNPSTSNSDANVQDSRSSSGASSSDSGNASNSGVAGGSGSGVHPENSPTDKQLLLGTECVVCGDKSSGKHYGQFSCEGCKSFFKRSIRRSLNYTCRGSKNCPVDVNHRNQCQYCRLKKCERMGMRKEAVQRGRIPPNAQHAYSSTVLFGERLLAVNQGVGSHFSSIVTHLIRAEPYPPTACSSPSSSIGIDNIYEFGAKLLFSAVEWAKNIPFFNELSDTDQLTLLRASWAELFVVNAAQFGMPVHVAPLLAASGLHSSPPLPTNQLVVFMDRIRVFQGQIERLKALQMDPAEFCSLKAVILFSVDCCGLNDVIRVETIQEKVQSALDEYCRTQKQLQIGRFGRLLLRLPSLRSINASVIEQLFFVKLVGETPIEFLLRDMLGTQNENVIKPIVWPCQLRS</sequence>
<evidence type="ECO:0000256" key="1">
    <source>
        <dbReference type="ARBA" id="ARBA00004123"/>
    </source>
</evidence>
<feature type="region of interest" description="Disordered" evidence="12">
    <location>
        <begin position="99"/>
        <end position="148"/>
    </location>
</feature>
<dbReference type="SUPFAM" id="SSF48508">
    <property type="entry name" value="Nuclear receptor ligand-binding domain"/>
    <property type="match status" value="1"/>
</dbReference>
<evidence type="ECO:0000259" key="13">
    <source>
        <dbReference type="PROSITE" id="PS51030"/>
    </source>
</evidence>
<evidence type="ECO:0000256" key="3">
    <source>
        <dbReference type="ARBA" id="ARBA00022723"/>
    </source>
</evidence>
<dbReference type="EMBL" id="CAKAEH010001581">
    <property type="protein sequence ID" value="CAG9537766.1"/>
    <property type="molecule type" value="Genomic_DNA"/>
</dbReference>
<proteinExistence type="inferred from homology"/>
<dbReference type="PANTHER" id="PTHR24083">
    <property type="entry name" value="NUCLEAR HORMONE RECEPTOR"/>
    <property type="match status" value="1"/>
</dbReference>
<evidence type="ECO:0000256" key="11">
    <source>
        <dbReference type="RuleBase" id="RU004334"/>
    </source>
</evidence>
<dbReference type="CDD" id="cd06958">
    <property type="entry name" value="NR_DBD_COUP_TF"/>
    <property type="match status" value="1"/>
</dbReference>
<dbReference type="Pfam" id="PF00104">
    <property type="entry name" value="Hormone_recep"/>
    <property type="match status" value="1"/>
</dbReference>
<comment type="caution">
    <text evidence="15">The sequence shown here is derived from an EMBL/GenBank/DDBJ whole genome shotgun (WGS) entry which is preliminary data.</text>
</comment>
<dbReference type="InterPro" id="IPR013088">
    <property type="entry name" value="Znf_NHR/GATA"/>
</dbReference>
<dbReference type="PRINTS" id="PR01282">
    <property type="entry name" value="COUPTNFACTOR"/>
</dbReference>
<dbReference type="PROSITE" id="PS51843">
    <property type="entry name" value="NR_LBD"/>
    <property type="match status" value="1"/>
</dbReference>
<dbReference type="GO" id="GO:0008270">
    <property type="term" value="F:zinc ion binding"/>
    <property type="evidence" value="ECO:0007669"/>
    <property type="project" value="UniProtKB-KW"/>
</dbReference>
<dbReference type="SMART" id="SM00430">
    <property type="entry name" value="HOLI"/>
    <property type="match status" value="1"/>
</dbReference>
<dbReference type="FunFam" id="3.30.50.10:FF:000006">
    <property type="entry name" value="Nuclear receptor subfamily 5 group A member"/>
    <property type="match status" value="1"/>
</dbReference>
<dbReference type="PROSITE" id="PS51030">
    <property type="entry name" value="NUCLEAR_REC_DBD_2"/>
    <property type="match status" value="1"/>
</dbReference>
<dbReference type="PROSITE" id="PS00031">
    <property type="entry name" value="NUCLEAR_REC_DBD_1"/>
    <property type="match status" value="1"/>
</dbReference>
<dbReference type="GO" id="GO:0006357">
    <property type="term" value="P:regulation of transcription by RNA polymerase II"/>
    <property type="evidence" value="ECO:0007669"/>
    <property type="project" value="UniProtKB-ARBA"/>
</dbReference>
<evidence type="ECO:0000256" key="5">
    <source>
        <dbReference type="ARBA" id="ARBA00022833"/>
    </source>
</evidence>
<evidence type="ECO:0000256" key="4">
    <source>
        <dbReference type="ARBA" id="ARBA00022771"/>
    </source>
</evidence>
<keyword evidence="4 11" id="KW-0863">Zinc-finger</keyword>
<dbReference type="GO" id="GO:0005634">
    <property type="term" value="C:nucleus"/>
    <property type="evidence" value="ECO:0007669"/>
    <property type="project" value="UniProtKB-SubCell"/>
</dbReference>
<evidence type="ECO:0000256" key="6">
    <source>
        <dbReference type="ARBA" id="ARBA00023015"/>
    </source>
</evidence>
<evidence type="ECO:0000256" key="9">
    <source>
        <dbReference type="ARBA" id="ARBA00023170"/>
    </source>
</evidence>
<evidence type="ECO:0000256" key="8">
    <source>
        <dbReference type="ARBA" id="ARBA00023163"/>
    </source>
</evidence>
<feature type="compositionally biased region" description="Low complexity" evidence="12">
    <location>
        <begin position="114"/>
        <end position="133"/>
    </location>
</feature>
<feature type="domain" description="NR LBD" evidence="14">
    <location>
        <begin position="262"/>
        <end position="485"/>
    </location>
</feature>
<evidence type="ECO:0000313" key="16">
    <source>
        <dbReference type="Proteomes" id="UP000746747"/>
    </source>
</evidence>
<dbReference type="Proteomes" id="UP000746747">
    <property type="component" value="Unassembled WGS sequence"/>
</dbReference>
<keyword evidence="6 11" id="KW-0805">Transcription regulation</keyword>
<keyword evidence="16" id="KW-1185">Reference proteome</keyword>
<dbReference type="FunFam" id="1.10.565.10:FF:000011">
    <property type="entry name" value="Nuclear receptor subfamily 5, group A, member 2"/>
    <property type="match status" value="1"/>
</dbReference>
<dbReference type="Pfam" id="PF00105">
    <property type="entry name" value="zf-C4"/>
    <property type="match status" value="1"/>
</dbReference>
<evidence type="ECO:0000256" key="10">
    <source>
        <dbReference type="ARBA" id="ARBA00023242"/>
    </source>
</evidence>
<feature type="compositionally biased region" description="Polar residues" evidence="12">
    <location>
        <begin position="100"/>
        <end position="113"/>
    </location>
</feature>
<dbReference type="CDD" id="cd06948">
    <property type="entry name" value="NR_LBD_COUP-TF"/>
    <property type="match status" value="1"/>
</dbReference>
<dbReference type="PRINTS" id="PR00398">
    <property type="entry name" value="STRDHORMONER"/>
</dbReference>
<keyword evidence="3 11" id="KW-0479">Metal-binding</keyword>
<feature type="domain" description="Nuclear receptor" evidence="13">
    <location>
        <begin position="156"/>
        <end position="231"/>
    </location>
</feature>
<evidence type="ECO:0000313" key="15">
    <source>
        <dbReference type="EMBL" id="CAG9537766.1"/>
    </source>
</evidence>
<dbReference type="SUPFAM" id="SSF57716">
    <property type="entry name" value="Glucocorticoid receptor-like (DNA-binding domain)"/>
    <property type="match status" value="1"/>
</dbReference>
<evidence type="ECO:0000256" key="7">
    <source>
        <dbReference type="ARBA" id="ARBA00023125"/>
    </source>
</evidence>
<accession>A0A8J2M9W8</accession>
<dbReference type="SMART" id="SM00399">
    <property type="entry name" value="ZnF_C4"/>
    <property type="match status" value="1"/>
</dbReference>
<dbReference type="InterPro" id="IPR050274">
    <property type="entry name" value="Nuclear_hormone_rcpt_NR2"/>
</dbReference>
<organism evidence="15 16">
    <name type="scientific">Cercopithifilaria johnstoni</name>
    <dbReference type="NCBI Taxonomy" id="2874296"/>
    <lineage>
        <taxon>Eukaryota</taxon>
        <taxon>Metazoa</taxon>
        <taxon>Ecdysozoa</taxon>
        <taxon>Nematoda</taxon>
        <taxon>Chromadorea</taxon>
        <taxon>Rhabditida</taxon>
        <taxon>Spirurina</taxon>
        <taxon>Spiruromorpha</taxon>
        <taxon>Filarioidea</taxon>
        <taxon>Onchocercidae</taxon>
        <taxon>Cercopithifilaria</taxon>
    </lineage>
</organism>
<dbReference type="InterPro" id="IPR035500">
    <property type="entry name" value="NHR-like_dom_sf"/>
</dbReference>
<evidence type="ECO:0000256" key="12">
    <source>
        <dbReference type="SAM" id="MobiDB-lite"/>
    </source>
</evidence>
<keyword evidence="10 11" id="KW-0539">Nucleus</keyword>
<dbReference type="InterPro" id="IPR001628">
    <property type="entry name" value="Znf_hrmn_rcpt"/>
</dbReference>